<evidence type="ECO:0000313" key="3">
    <source>
        <dbReference type="EMBL" id="SIS35908.1"/>
    </source>
</evidence>
<proteinExistence type="predicted"/>
<dbReference type="NCBIfam" id="TIGR01200">
    <property type="entry name" value="GLPGLI"/>
    <property type="match status" value="1"/>
</dbReference>
<dbReference type="Proteomes" id="UP000186373">
    <property type="component" value="Unassembled WGS sequence"/>
</dbReference>
<organism evidence="3 4">
    <name type="scientific">Chryseobacterium shigense</name>
    <dbReference type="NCBI Taxonomy" id="297244"/>
    <lineage>
        <taxon>Bacteria</taxon>
        <taxon>Pseudomonadati</taxon>
        <taxon>Bacteroidota</taxon>
        <taxon>Flavobacteriia</taxon>
        <taxon>Flavobacteriales</taxon>
        <taxon>Weeksellaceae</taxon>
        <taxon>Chryseobacterium group</taxon>
        <taxon>Chryseobacterium</taxon>
    </lineage>
</organism>
<dbReference type="AlphaFoldDB" id="A0A1N7IFR9"/>
<feature type="chain" id="PRO_5013224303" evidence="2">
    <location>
        <begin position="20"/>
        <end position="312"/>
    </location>
</feature>
<dbReference type="Pfam" id="PF09697">
    <property type="entry name" value="Porph_ging"/>
    <property type="match status" value="1"/>
</dbReference>
<keyword evidence="4" id="KW-1185">Reference proteome</keyword>
<feature type="compositionally biased region" description="Gly residues" evidence="1">
    <location>
        <begin position="246"/>
        <end position="283"/>
    </location>
</feature>
<feature type="compositionally biased region" description="Low complexity" evidence="1">
    <location>
        <begin position="296"/>
        <end position="312"/>
    </location>
</feature>
<evidence type="ECO:0000256" key="2">
    <source>
        <dbReference type="SAM" id="SignalP"/>
    </source>
</evidence>
<dbReference type="RefSeq" id="WP_076507511.1">
    <property type="nucleotide sequence ID" value="NZ_FTNY01000003.1"/>
</dbReference>
<dbReference type="EMBL" id="FTNY01000003">
    <property type="protein sequence ID" value="SIS35908.1"/>
    <property type="molecule type" value="Genomic_DNA"/>
</dbReference>
<name>A0A1N7IFR9_9FLAO</name>
<dbReference type="OrthoDB" id="1440774at2"/>
<reference evidence="4" key="1">
    <citation type="submission" date="2017-01" db="EMBL/GenBank/DDBJ databases">
        <authorList>
            <person name="Varghese N."/>
            <person name="Submissions S."/>
        </authorList>
    </citation>
    <scope>NUCLEOTIDE SEQUENCE [LARGE SCALE GENOMIC DNA]</scope>
    <source>
        <strain evidence="4">DSM 17126</strain>
    </source>
</reference>
<accession>A0A1N7IFR9</accession>
<feature type="region of interest" description="Disordered" evidence="1">
    <location>
        <begin position="233"/>
        <end position="312"/>
    </location>
</feature>
<feature type="signal peptide" evidence="2">
    <location>
        <begin position="1"/>
        <end position="19"/>
    </location>
</feature>
<protein>
    <submittedName>
        <fullName evidence="3">GLPGLI family protein</fullName>
    </submittedName>
</protein>
<sequence length="312" mass="34850">MKIRLLAFFSLFLTIVAQGQTTRYIYETSVNPDSINLVSLKNEKTFLDIKGDKSLFISENKLIRDSLFTVFKPDDKENHKKVDRKLTKPEMKKQPEPTFFEYYITKNISGQKVYYHDQVLGKQIYYQEDRPLQWEITEVKENQNGYPAQKAVASFGGRVWTAWFAKDIAISDGPYKFYGLPGLIVKLEDDKGDYKFDLVKKIKIQNSFEEQVSPDARESTRLSFRGDQAAIGLEVGRKRRLPAGAEKGGMNPGGGRHGGGMRGGGMDGNGMDGGRGMPNGGNQNGPTLTMPDAGVSNAASQNNMSQNPIELK</sequence>
<keyword evidence="2" id="KW-0732">Signal</keyword>
<gene>
    <name evidence="3" type="ORF">SAMN05421639_103539</name>
</gene>
<evidence type="ECO:0000313" key="4">
    <source>
        <dbReference type="Proteomes" id="UP000186373"/>
    </source>
</evidence>
<evidence type="ECO:0000256" key="1">
    <source>
        <dbReference type="SAM" id="MobiDB-lite"/>
    </source>
</evidence>
<dbReference type="InterPro" id="IPR005901">
    <property type="entry name" value="GLPGLI"/>
</dbReference>